<organism evidence="3">
    <name type="scientific">marine sediment metagenome</name>
    <dbReference type="NCBI Taxonomy" id="412755"/>
    <lineage>
        <taxon>unclassified sequences</taxon>
        <taxon>metagenomes</taxon>
        <taxon>ecological metagenomes</taxon>
    </lineage>
</organism>
<accession>A0A0F8ZHP5</accession>
<gene>
    <name evidence="3" type="ORF">LCGC14_3033860</name>
</gene>
<evidence type="ECO:0000259" key="2">
    <source>
        <dbReference type="Pfam" id="PF05048"/>
    </source>
</evidence>
<keyword evidence="1" id="KW-0812">Transmembrane</keyword>
<evidence type="ECO:0000256" key="1">
    <source>
        <dbReference type="SAM" id="Phobius"/>
    </source>
</evidence>
<dbReference type="SUPFAM" id="SSF51126">
    <property type="entry name" value="Pectin lyase-like"/>
    <property type="match status" value="1"/>
</dbReference>
<dbReference type="Pfam" id="PF05048">
    <property type="entry name" value="NosD"/>
    <property type="match status" value="1"/>
</dbReference>
<sequence>MAGIYLYNSDRNSVSGNIANNNYYGINLTKSNFNEITGNTLFDNSICYSEDEFSRENTFKNNLCVKDKPSDDDWVISGVIGIVVTSIVLIGLSVLFWQFKRKVK</sequence>
<name>A0A0F8ZHP5_9ZZZZ</name>
<dbReference type="Gene3D" id="2.160.20.10">
    <property type="entry name" value="Single-stranded right-handed beta-helix, Pectin lyase-like"/>
    <property type="match status" value="1"/>
</dbReference>
<dbReference type="InterPro" id="IPR007742">
    <property type="entry name" value="NosD_dom"/>
</dbReference>
<dbReference type="EMBL" id="LAZR01063454">
    <property type="protein sequence ID" value="KKK59491.1"/>
    <property type="molecule type" value="Genomic_DNA"/>
</dbReference>
<feature type="transmembrane region" description="Helical" evidence="1">
    <location>
        <begin position="74"/>
        <end position="97"/>
    </location>
</feature>
<feature type="domain" description="Periplasmic copper-binding protein NosD beta helix" evidence="2">
    <location>
        <begin position="3"/>
        <end position="65"/>
    </location>
</feature>
<protein>
    <recommendedName>
        <fullName evidence="2">Periplasmic copper-binding protein NosD beta helix domain-containing protein</fullName>
    </recommendedName>
</protein>
<proteinExistence type="predicted"/>
<dbReference type="InterPro" id="IPR012334">
    <property type="entry name" value="Pectin_lyas_fold"/>
</dbReference>
<comment type="caution">
    <text evidence="3">The sequence shown here is derived from an EMBL/GenBank/DDBJ whole genome shotgun (WGS) entry which is preliminary data.</text>
</comment>
<dbReference type="InterPro" id="IPR011050">
    <property type="entry name" value="Pectin_lyase_fold/virulence"/>
</dbReference>
<dbReference type="AlphaFoldDB" id="A0A0F8ZHP5"/>
<keyword evidence="1" id="KW-0472">Membrane</keyword>
<reference evidence="3" key="1">
    <citation type="journal article" date="2015" name="Nature">
        <title>Complex archaea that bridge the gap between prokaryotes and eukaryotes.</title>
        <authorList>
            <person name="Spang A."/>
            <person name="Saw J.H."/>
            <person name="Jorgensen S.L."/>
            <person name="Zaremba-Niedzwiedzka K."/>
            <person name="Martijn J."/>
            <person name="Lind A.E."/>
            <person name="van Eijk R."/>
            <person name="Schleper C."/>
            <person name="Guy L."/>
            <person name="Ettema T.J."/>
        </authorList>
    </citation>
    <scope>NUCLEOTIDE SEQUENCE</scope>
</reference>
<keyword evidence="1" id="KW-1133">Transmembrane helix</keyword>
<evidence type="ECO:0000313" key="3">
    <source>
        <dbReference type="EMBL" id="KKK59491.1"/>
    </source>
</evidence>
<dbReference type="InterPro" id="IPR022441">
    <property type="entry name" value="Para_beta_helix_rpt-2"/>
</dbReference>
<dbReference type="NCBIfam" id="TIGR03804">
    <property type="entry name" value="para_beta_helix"/>
    <property type="match status" value="1"/>
</dbReference>